<proteinExistence type="predicted"/>
<sequence>TLQHKPAPVEFGRFRGEKPDAWVFQAERYFDFYKIEDSQKLTIASFYLDGEALEIRFKPKGLESAEGRLAKLRQVTTVSELQGRFEFIANETEDVSEVRPAFANKGVPLLPSPNQKFSSSFIPTTSTTQAQYRPPLKRLTHAEIQSRRERGLCYYCEEKYTAGHKCKSPPQLLLLTDGSDVEPSLPEPFVSNDLLAEELQVLEVQEQSAISYHALAGGNSSSTLRFLGHVNGSPVQVLLDGGSDHNFVQARVAKFLQLKVDSTPNFSVMVGSGQRLCCEGVVRQVPLTIQGCNLILDLYVLPMHGADIVLGAAWLSTLGRVVQDYAERLFEFTLQGKTISWKGDIPNTALPVQLHSLRRYAATDAVSSYYCLQLVQDEVSADEHTNPDLVSILEEFSDVFLKP</sequence>
<reference evidence="1" key="1">
    <citation type="submission" date="2016-11" db="EMBL/GenBank/DDBJ databases">
        <title>The genome of Nicotiana attenuata.</title>
        <authorList>
            <person name="Xu S."/>
            <person name="Brockmoeller T."/>
            <person name="Gaquerel E."/>
            <person name="Navarro A."/>
            <person name="Kuhl H."/>
            <person name="Gase K."/>
            <person name="Ling Z."/>
            <person name="Zhou W."/>
            <person name="Kreitzer C."/>
            <person name="Stanke M."/>
            <person name="Tang H."/>
            <person name="Lyons E."/>
            <person name="Pandey P."/>
            <person name="Pandey S.P."/>
            <person name="Timmermann B."/>
            <person name="Baldwin I.T."/>
        </authorList>
    </citation>
    <scope>NUCLEOTIDE SEQUENCE [LARGE SCALE GENOMIC DNA]</scope>
    <source>
        <strain evidence="1">UT</strain>
    </source>
</reference>
<dbReference type="Pfam" id="PF08284">
    <property type="entry name" value="RVP_2"/>
    <property type="match status" value="1"/>
</dbReference>
<dbReference type="CDD" id="cd00303">
    <property type="entry name" value="retropepsin_like"/>
    <property type="match status" value="1"/>
</dbReference>
<evidence type="ECO:0000313" key="2">
    <source>
        <dbReference type="Proteomes" id="UP000187609"/>
    </source>
</evidence>
<accession>A0A1J6HYJ3</accession>
<gene>
    <name evidence="1" type="ORF">A4A49_60621</name>
</gene>
<dbReference type="InterPro" id="IPR021109">
    <property type="entry name" value="Peptidase_aspartic_dom_sf"/>
</dbReference>
<feature type="non-terminal residue" evidence="1">
    <location>
        <position position="1"/>
    </location>
</feature>
<dbReference type="Gramene" id="OIS97355">
    <property type="protein sequence ID" value="OIS97355"/>
    <property type="gene ID" value="A4A49_60621"/>
</dbReference>
<evidence type="ECO:0000313" key="1">
    <source>
        <dbReference type="EMBL" id="OIS97355.1"/>
    </source>
</evidence>
<dbReference type="Proteomes" id="UP000187609">
    <property type="component" value="Unassembled WGS sequence"/>
</dbReference>
<dbReference type="OMA" id="KYSASHK"/>
<keyword evidence="2" id="KW-1185">Reference proteome</keyword>
<organism evidence="1 2">
    <name type="scientific">Nicotiana attenuata</name>
    <name type="common">Coyote tobacco</name>
    <dbReference type="NCBI Taxonomy" id="49451"/>
    <lineage>
        <taxon>Eukaryota</taxon>
        <taxon>Viridiplantae</taxon>
        <taxon>Streptophyta</taxon>
        <taxon>Embryophyta</taxon>
        <taxon>Tracheophyta</taxon>
        <taxon>Spermatophyta</taxon>
        <taxon>Magnoliopsida</taxon>
        <taxon>eudicotyledons</taxon>
        <taxon>Gunneridae</taxon>
        <taxon>Pentapetalae</taxon>
        <taxon>asterids</taxon>
        <taxon>lamiids</taxon>
        <taxon>Solanales</taxon>
        <taxon>Solanaceae</taxon>
        <taxon>Nicotianoideae</taxon>
        <taxon>Nicotianeae</taxon>
        <taxon>Nicotiana</taxon>
    </lineage>
</organism>
<dbReference type="Gene3D" id="2.40.70.10">
    <property type="entry name" value="Acid Proteases"/>
    <property type="match status" value="1"/>
</dbReference>
<evidence type="ECO:0008006" key="3">
    <source>
        <dbReference type="Google" id="ProtNLM"/>
    </source>
</evidence>
<name>A0A1J6HYJ3_NICAT</name>
<dbReference type="AlphaFoldDB" id="A0A1J6HYJ3"/>
<dbReference type="EMBL" id="MJEQ01037193">
    <property type="protein sequence ID" value="OIS97355.1"/>
    <property type="molecule type" value="Genomic_DNA"/>
</dbReference>
<comment type="caution">
    <text evidence="1">The sequence shown here is derived from an EMBL/GenBank/DDBJ whole genome shotgun (WGS) entry which is preliminary data.</text>
</comment>
<dbReference type="SMR" id="A0A1J6HYJ3"/>
<dbReference type="SUPFAM" id="SSF50630">
    <property type="entry name" value="Acid proteases"/>
    <property type="match status" value="1"/>
</dbReference>
<feature type="non-terminal residue" evidence="1">
    <location>
        <position position="403"/>
    </location>
</feature>
<protein>
    <recommendedName>
        <fullName evidence="3">Retrotransposon gag domain-containing protein</fullName>
    </recommendedName>
</protein>